<gene>
    <name evidence="1" type="ORF">GCM10009020_10700</name>
</gene>
<evidence type="ECO:0000313" key="1">
    <source>
        <dbReference type="EMBL" id="GAA0667119.1"/>
    </source>
</evidence>
<dbReference type="EMBL" id="BAAADV010000001">
    <property type="protein sequence ID" value="GAA0667119.1"/>
    <property type="molecule type" value="Genomic_DNA"/>
</dbReference>
<name>A0AAV3T6E1_9EURY</name>
<sequence>MAFRQFEYLDDLAVRSLLASENIAIPEAITEVSESTTEGEGGAELSAGFEIPYVGKAEGGANLAGSKMGRQMFETSKRINDQYIFNVLHEEVEDEIVDITEGDTVSCSEGDLVKISGAINTDAIYRILTIFNAYSEVMDIENQDQIQEAHKILYSDAIGLSLEVEDSRFAYGMRIDPDNLWTERRQAFLEAKEYVVFGRVSKQIGGEDRWDYLNVAELIDSILVDETMDSLRNWASGMINAIDSAEGDMEVPDVSSADIEAFADLGDIGEVTTDARFSLDVEDREIALEGPGFVIHPIAIYW</sequence>
<dbReference type="Proteomes" id="UP001500420">
    <property type="component" value="Unassembled WGS sequence"/>
</dbReference>
<protein>
    <submittedName>
        <fullName evidence="1">Uncharacterized protein</fullName>
    </submittedName>
</protein>
<dbReference type="RefSeq" id="WP_343772873.1">
    <property type="nucleotide sequence ID" value="NZ_BAAADV010000001.1"/>
</dbReference>
<keyword evidence="2" id="KW-1185">Reference proteome</keyword>
<comment type="caution">
    <text evidence="1">The sequence shown here is derived from an EMBL/GenBank/DDBJ whole genome shotgun (WGS) entry which is preliminary data.</text>
</comment>
<organism evidence="1 2">
    <name type="scientific">Natronoarchaeum mannanilyticum</name>
    <dbReference type="NCBI Taxonomy" id="926360"/>
    <lineage>
        <taxon>Archaea</taxon>
        <taxon>Methanobacteriati</taxon>
        <taxon>Methanobacteriota</taxon>
        <taxon>Stenosarchaea group</taxon>
        <taxon>Halobacteria</taxon>
        <taxon>Halobacteriales</taxon>
        <taxon>Natronoarchaeaceae</taxon>
    </lineage>
</organism>
<dbReference type="InterPro" id="IPR045633">
    <property type="entry name" value="DUF6414"/>
</dbReference>
<dbReference type="Pfam" id="PF19952">
    <property type="entry name" value="DUF6414"/>
    <property type="match status" value="1"/>
</dbReference>
<accession>A0AAV3T6E1</accession>
<proteinExistence type="predicted"/>
<reference evidence="1 2" key="1">
    <citation type="journal article" date="2019" name="Int. J. Syst. Evol. Microbiol.">
        <title>The Global Catalogue of Microorganisms (GCM) 10K type strain sequencing project: providing services to taxonomists for standard genome sequencing and annotation.</title>
        <authorList>
            <consortium name="The Broad Institute Genomics Platform"/>
            <consortium name="The Broad Institute Genome Sequencing Center for Infectious Disease"/>
            <person name="Wu L."/>
            <person name="Ma J."/>
        </authorList>
    </citation>
    <scope>NUCLEOTIDE SEQUENCE [LARGE SCALE GENOMIC DNA]</scope>
    <source>
        <strain evidence="1 2">JCM 16328</strain>
    </source>
</reference>
<dbReference type="AlphaFoldDB" id="A0AAV3T6E1"/>
<evidence type="ECO:0000313" key="2">
    <source>
        <dbReference type="Proteomes" id="UP001500420"/>
    </source>
</evidence>